<name>A0A411PJK2_9GAMM</name>
<dbReference type="Pfam" id="PF00072">
    <property type="entry name" value="Response_reg"/>
    <property type="match status" value="1"/>
</dbReference>
<reference evidence="3 4" key="1">
    <citation type="submission" date="2019-02" db="EMBL/GenBank/DDBJ databases">
        <title>Shewanella sp. D4-2 isolated from Dokdo Island.</title>
        <authorList>
            <person name="Baek K."/>
        </authorList>
    </citation>
    <scope>NUCLEOTIDE SEQUENCE [LARGE SCALE GENOMIC DNA]</scope>
    <source>
        <strain evidence="3 4">D4-2</strain>
    </source>
</reference>
<dbReference type="InterPro" id="IPR052048">
    <property type="entry name" value="ST_Response_Regulator"/>
</dbReference>
<keyword evidence="1" id="KW-0597">Phosphoprotein</keyword>
<dbReference type="SMART" id="SM00448">
    <property type="entry name" value="REC"/>
    <property type="match status" value="1"/>
</dbReference>
<dbReference type="EMBL" id="CP036200">
    <property type="protein sequence ID" value="QBF83668.1"/>
    <property type="molecule type" value="Genomic_DNA"/>
</dbReference>
<feature type="modified residue" description="4-aspartylphosphate" evidence="1">
    <location>
        <position position="123"/>
    </location>
</feature>
<evidence type="ECO:0000259" key="2">
    <source>
        <dbReference type="PROSITE" id="PS50110"/>
    </source>
</evidence>
<evidence type="ECO:0000313" key="4">
    <source>
        <dbReference type="Proteomes" id="UP000291106"/>
    </source>
</evidence>
<keyword evidence="4" id="KW-1185">Reference proteome</keyword>
<protein>
    <submittedName>
        <fullName evidence="3">Response regulator</fullName>
    </submittedName>
</protein>
<dbReference type="GO" id="GO:0000160">
    <property type="term" value="P:phosphorelay signal transduction system"/>
    <property type="evidence" value="ECO:0007669"/>
    <property type="project" value="InterPro"/>
</dbReference>
<evidence type="ECO:0000313" key="3">
    <source>
        <dbReference type="EMBL" id="QBF83668.1"/>
    </source>
</evidence>
<dbReference type="PANTHER" id="PTHR43228">
    <property type="entry name" value="TWO-COMPONENT RESPONSE REGULATOR"/>
    <property type="match status" value="1"/>
</dbReference>
<dbReference type="OrthoDB" id="9800897at2"/>
<dbReference type="KEGG" id="smai:EXU30_13905"/>
<dbReference type="InterPro" id="IPR011006">
    <property type="entry name" value="CheY-like_superfamily"/>
</dbReference>
<gene>
    <name evidence="3" type="ORF">EXU30_13905</name>
</gene>
<accession>A0A411PJK2</accession>
<feature type="domain" description="Response regulatory" evidence="2">
    <location>
        <begin position="68"/>
        <end position="190"/>
    </location>
</feature>
<organism evidence="3 4">
    <name type="scientific">Shewanella maritima</name>
    <dbReference type="NCBI Taxonomy" id="2520507"/>
    <lineage>
        <taxon>Bacteria</taxon>
        <taxon>Pseudomonadati</taxon>
        <taxon>Pseudomonadota</taxon>
        <taxon>Gammaproteobacteria</taxon>
        <taxon>Alteromonadales</taxon>
        <taxon>Shewanellaceae</taxon>
        <taxon>Shewanella</taxon>
    </lineage>
</organism>
<evidence type="ECO:0000256" key="1">
    <source>
        <dbReference type="PROSITE-ProRule" id="PRU00169"/>
    </source>
</evidence>
<dbReference type="RefSeq" id="WP_130601011.1">
    <property type="nucleotide sequence ID" value="NZ_CP036200.1"/>
</dbReference>
<dbReference type="Proteomes" id="UP000291106">
    <property type="component" value="Chromosome"/>
</dbReference>
<dbReference type="PANTHER" id="PTHR43228:SF1">
    <property type="entry name" value="TWO-COMPONENT RESPONSE REGULATOR ARR22"/>
    <property type="match status" value="1"/>
</dbReference>
<dbReference type="PROSITE" id="PS50110">
    <property type="entry name" value="RESPONSE_REGULATORY"/>
    <property type="match status" value="1"/>
</dbReference>
<dbReference type="Gene3D" id="3.40.50.2300">
    <property type="match status" value="1"/>
</dbReference>
<dbReference type="SUPFAM" id="SSF52172">
    <property type="entry name" value="CheY-like"/>
    <property type="match status" value="1"/>
</dbReference>
<dbReference type="InterPro" id="IPR001789">
    <property type="entry name" value="Sig_transdc_resp-reg_receiver"/>
</dbReference>
<sequence>MFTQKEAHCLKRILVESINAQRAMITCSENEFDEEQEQVLINLVSVHNKIKMMLNKLNKQPHVNSMPRILIVDDADSMLQVTTKILVEMGFTKVDMAKSAERALTMLLDAAKKKAPYQLVLTDWEMEGKTGLDLLKDIRVSEQLLETDVYIISSHNEQSHILQAIQSGVTGYLLKPLNFKALAAKLTIYLPAEAKQQTQDKQSKRIITSPLI</sequence>
<proteinExistence type="predicted"/>
<dbReference type="AlphaFoldDB" id="A0A411PJK2"/>